<dbReference type="AlphaFoldDB" id="A0A3L6R9K7"/>
<comment type="caution">
    <text evidence="2">The sequence shown here is derived from an EMBL/GenBank/DDBJ whole genome shotgun (WGS) entry which is preliminary data.</text>
</comment>
<gene>
    <name evidence="2" type="ORF">C2845_PM06G23930</name>
</gene>
<feature type="region of interest" description="Disordered" evidence="1">
    <location>
        <begin position="93"/>
        <end position="125"/>
    </location>
</feature>
<keyword evidence="3" id="KW-1185">Reference proteome</keyword>
<proteinExistence type="predicted"/>
<dbReference type="Proteomes" id="UP000275267">
    <property type="component" value="Unassembled WGS sequence"/>
</dbReference>
<name>A0A3L6R9K7_PANMI</name>
<sequence length="160" mass="16701">MAAGLTAARGRKEAARRRASVRGGQGGRRARWEGAATAIVIDSGEGMADGSAAACGRKEAGRRRASTLGGQARRQPRLRAGMGASLAAASGWEEVGTRASAAQGRGVGVGRRRPGSDRVGIPPVTRDWPDISKQWLFAFGAQLNPEDGSFMMALEVEDVI</sequence>
<accession>A0A3L6R9K7</accession>
<feature type="region of interest" description="Disordered" evidence="1">
    <location>
        <begin position="1"/>
        <end position="29"/>
    </location>
</feature>
<dbReference type="EMBL" id="PQIB02000009">
    <property type="protein sequence ID" value="RLM98514.1"/>
    <property type="molecule type" value="Genomic_DNA"/>
</dbReference>
<reference evidence="3" key="1">
    <citation type="journal article" date="2019" name="Nat. Commun.">
        <title>The genome of broomcorn millet.</title>
        <authorList>
            <person name="Zou C."/>
            <person name="Miki D."/>
            <person name="Li D."/>
            <person name="Tang Q."/>
            <person name="Xiao L."/>
            <person name="Rajput S."/>
            <person name="Deng P."/>
            <person name="Jia W."/>
            <person name="Huang R."/>
            <person name="Zhang M."/>
            <person name="Sun Y."/>
            <person name="Hu J."/>
            <person name="Fu X."/>
            <person name="Schnable P.S."/>
            <person name="Li F."/>
            <person name="Zhang H."/>
            <person name="Feng B."/>
            <person name="Zhu X."/>
            <person name="Liu R."/>
            <person name="Schnable J.C."/>
            <person name="Zhu J.-K."/>
            <person name="Zhang H."/>
        </authorList>
    </citation>
    <scope>NUCLEOTIDE SEQUENCE [LARGE SCALE GENOMIC DNA]</scope>
</reference>
<feature type="region of interest" description="Disordered" evidence="1">
    <location>
        <begin position="52"/>
        <end position="76"/>
    </location>
</feature>
<protein>
    <submittedName>
        <fullName evidence="2">Uncharacterized protein</fullName>
    </submittedName>
</protein>
<organism evidence="2 3">
    <name type="scientific">Panicum miliaceum</name>
    <name type="common">Proso millet</name>
    <name type="synonym">Broomcorn millet</name>
    <dbReference type="NCBI Taxonomy" id="4540"/>
    <lineage>
        <taxon>Eukaryota</taxon>
        <taxon>Viridiplantae</taxon>
        <taxon>Streptophyta</taxon>
        <taxon>Embryophyta</taxon>
        <taxon>Tracheophyta</taxon>
        <taxon>Spermatophyta</taxon>
        <taxon>Magnoliopsida</taxon>
        <taxon>Liliopsida</taxon>
        <taxon>Poales</taxon>
        <taxon>Poaceae</taxon>
        <taxon>PACMAD clade</taxon>
        <taxon>Panicoideae</taxon>
        <taxon>Panicodae</taxon>
        <taxon>Paniceae</taxon>
        <taxon>Panicinae</taxon>
        <taxon>Panicum</taxon>
        <taxon>Panicum sect. Panicum</taxon>
    </lineage>
</organism>
<evidence type="ECO:0000313" key="2">
    <source>
        <dbReference type="EMBL" id="RLM98514.1"/>
    </source>
</evidence>
<evidence type="ECO:0000313" key="3">
    <source>
        <dbReference type="Proteomes" id="UP000275267"/>
    </source>
</evidence>
<evidence type="ECO:0000256" key="1">
    <source>
        <dbReference type="SAM" id="MobiDB-lite"/>
    </source>
</evidence>